<gene>
    <name evidence="1" type="ORF">POPTR_004G088550v4</name>
</gene>
<keyword evidence="2" id="KW-1185">Reference proteome</keyword>
<protein>
    <submittedName>
        <fullName evidence="1">Uncharacterized protein</fullName>
    </submittedName>
</protein>
<reference evidence="1 2" key="1">
    <citation type="journal article" date="2006" name="Science">
        <title>The genome of black cottonwood, Populus trichocarpa (Torr. &amp; Gray).</title>
        <authorList>
            <person name="Tuskan G.A."/>
            <person name="Difazio S."/>
            <person name="Jansson S."/>
            <person name="Bohlmann J."/>
            <person name="Grigoriev I."/>
            <person name="Hellsten U."/>
            <person name="Putnam N."/>
            <person name="Ralph S."/>
            <person name="Rombauts S."/>
            <person name="Salamov A."/>
            <person name="Schein J."/>
            <person name="Sterck L."/>
            <person name="Aerts A."/>
            <person name="Bhalerao R.R."/>
            <person name="Bhalerao R.P."/>
            <person name="Blaudez D."/>
            <person name="Boerjan W."/>
            <person name="Brun A."/>
            <person name="Brunner A."/>
            <person name="Busov V."/>
            <person name="Campbell M."/>
            <person name="Carlson J."/>
            <person name="Chalot M."/>
            <person name="Chapman J."/>
            <person name="Chen G.L."/>
            <person name="Cooper D."/>
            <person name="Coutinho P.M."/>
            <person name="Couturier J."/>
            <person name="Covert S."/>
            <person name="Cronk Q."/>
            <person name="Cunningham R."/>
            <person name="Davis J."/>
            <person name="Degroeve S."/>
            <person name="Dejardin A."/>
            <person name="Depamphilis C."/>
            <person name="Detter J."/>
            <person name="Dirks B."/>
            <person name="Dubchak I."/>
            <person name="Duplessis S."/>
            <person name="Ehlting J."/>
            <person name="Ellis B."/>
            <person name="Gendler K."/>
            <person name="Goodstein D."/>
            <person name="Gribskov M."/>
            <person name="Grimwood J."/>
            <person name="Groover A."/>
            <person name="Gunter L."/>
            <person name="Hamberger B."/>
            <person name="Heinze B."/>
            <person name="Helariutta Y."/>
            <person name="Henrissat B."/>
            <person name="Holligan D."/>
            <person name="Holt R."/>
            <person name="Huang W."/>
            <person name="Islam-Faridi N."/>
            <person name="Jones S."/>
            <person name="Jones-Rhoades M."/>
            <person name="Jorgensen R."/>
            <person name="Joshi C."/>
            <person name="Kangasjarvi J."/>
            <person name="Karlsson J."/>
            <person name="Kelleher C."/>
            <person name="Kirkpatrick R."/>
            <person name="Kirst M."/>
            <person name="Kohler A."/>
            <person name="Kalluri U."/>
            <person name="Larimer F."/>
            <person name="Leebens-Mack J."/>
            <person name="Leple J.C."/>
            <person name="Locascio P."/>
            <person name="Lou Y."/>
            <person name="Lucas S."/>
            <person name="Martin F."/>
            <person name="Montanini B."/>
            <person name="Napoli C."/>
            <person name="Nelson D.R."/>
            <person name="Nelson C."/>
            <person name="Nieminen K."/>
            <person name="Nilsson O."/>
            <person name="Pereda V."/>
            <person name="Peter G."/>
            <person name="Philippe R."/>
            <person name="Pilate G."/>
            <person name="Poliakov A."/>
            <person name="Razumovskaya J."/>
            <person name="Richardson P."/>
            <person name="Rinaldi C."/>
            <person name="Ritland K."/>
            <person name="Rouze P."/>
            <person name="Ryaboy D."/>
            <person name="Schmutz J."/>
            <person name="Schrader J."/>
            <person name="Segerman B."/>
            <person name="Shin H."/>
            <person name="Siddiqui A."/>
            <person name="Sterky F."/>
            <person name="Terry A."/>
            <person name="Tsai C.J."/>
            <person name="Uberbacher E."/>
            <person name="Unneberg P."/>
            <person name="Vahala J."/>
            <person name="Wall K."/>
            <person name="Wessler S."/>
            <person name="Yang G."/>
            <person name="Yin T."/>
            <person name="Douglas C."/>
            <person name="Marra M."/>
            <person name="Sandberg G."/>
            <person name="Van de Peer Y."/>
            <person name="Rokhsar D."/>
        </authorList>
    </citation>
    <scope>NUCLEOTIDE SEQUENCE [LARGE SCALE GENOMIC DNA]</scope>
    <source>
        <strain evidence="2">cv. Nisqually</strain>
    </source>
</reference>
<evidence type="ECO:0000313" key="1">
    <source>
        <dbReference type="EMBL" id="KAI9396169.1"/>
    </source>
</evidence>
<organism evidence="1 2">
    <name type="scientific">Populus trichocarpa</name>
    <name type="common">Western balsam poplar</name>
    <name type="synonym">Populus balsamifera subsp. trichocarpa</name>
    <dbReference type="NCBI Taxonomy" id="3694"/>
    <lineage>
        <taxon>Eukaryota</taxon>
        <taxon>Viridiplantae</taxon>
        <taxon>Streptophyta</taxon>
        <taxon>Embryophyta</taxon>
        <taxon>Tracheophyta</taxon>
        <taxon>Spermatophyta</taxon>
        <taxon>Magnoliopsida</taxon>
        <taxon>eudicotyledons</taxon>
        <taxon>Gunneridae</taxon>
        <taxon>Pentapetalae</taxon>
        <taxon>rosids</taxon>
        <taxon>fabids</taxon>
        <taxon>Malpighiales</taxon>
        <taxon>Salicaceae</taxon>
        <taxon>Saliceae</taxon>
        <taxon>Populus</taxon>
    </lineage>
</organism>
<sequence length="79" mass="8971">MKLLLSNSILSVASNRIRIHALELCVIPGYELDTLQHHCLIRNILVSQFELAYMCLVGSSRVVQLYRMMVTLILDVNAI</sequence>
<name>A0ACC0T4J8_POPTR</name>
<accession>A0ACC0T4J8</accession>
<proteinExistence type="predicted"/>
<comment type="caution">
    <text evidence="1">The sequence shown here is derived from an EMBL/GenBank/DDBJ whole genome shotgun (WGS) entry which is preliminary data.</text>
</comment>
<dbReference type="Proteomes" id="UP000006729">
    <property type="component" value="Chromosome 4"/>
</dbReference>
<dbReference type="EMBL" id="CM009293">
    <property type="protein sequence ID" value="KAI9396169.1"/>
    <property type="molecule type" value="Genomic_DNA"/>
</dbReference>
<evidence type="ECO:0000313" key="2">
    <source>
        <dbReference type="Proteomes" id="UP000006729"/>
    </source>
</evidence>